<evidence type="ECO:0008006" key="3">
    <source>
        <dbReference type="Google" id="ProtNLM"/>
    </source>
</evidence>
<dbReference type="InterPro" id="IPR021955">
    <property type="entry name" value="DUF3572"/>
</dbReference>
<evidence type="ECO:0000313" key="1">
    <source>
        <dbReference type="EMBL" id="RAU23234.1"/>
    </source>
</evidence>
<gene>
    <name evidence="1" type="ORF">CU669_03500</name>
</gene>
<accession>A0A364P1N0</accession>
<dbReference type="Proteomes" id="UP000251075">
    <property type="component" value="Unassembled WGS sequence"/>
</dbReference>
<keyword evidence="2" id="KW-1185">Reference proteome</keyword>
<sequence length="153" mass="16791">MLTGRPFRNLLVNVHDAGPTIAPRLNSSRHRRFPRRPAELHCGHQPLSELVTDPMPPKIPKLGREGAETLALHAVSVIVADDELLNQFMSHTGSGADELRTRITDPDFLGAVLDFVLESDITVEKVAQAAGVAMETILIARTQLPGMQMDWTP</sequence>
<proteinExistence type="predicted"/>
<dbReference type="EMBL" id="PGTO01000002">
    <property type="protein sequence ID" value="RAU23234.1"/>
    <property type="molecule type" value="Genomic_DNA"/>
</dbReference>
<comment type="caution">
    <text evidence="1">The sequence shown here is derived from an EMBL/GenBank/DDBJ whole genome shotgun (WGS) entry which is preliminary data.</text>
</comment>
<name>A0A364P1N0_9PROT</name>
<protein>
    <recommendedName>
        <fullName evidence="3">DUF3572 domain-containing protein</fullName>
    </recommendedName>
</protein>
<dbReference type="Pfam" id="PF12096">
    <property type="entry name" value="DUF3572"/>
    <property type="match status" value="1"/>
</dbReference>
<reference evidence="1 2" key="1">
    <citation type="submission" date="2017-11" db="EMBL/GenBank/DDBJ databases">
        <title>Draft genome sequence of magnetotactic bacterium Magnetospirillum kuznetsovii LBB-42.</title>
        <authorList>
            <person name="Grouzdev D.S."/>
            <person name="Rysina M.S."/>
            <person name="Baslerov R.V."/>
            <person name="Koziaeva V."/>
        </authorList>
    </citation>
    <scope>NUCLEOTIDE SEQUENCE [LARGE SCALE GENOMIC DNA]</scope>
    <source>
        <strain evidence="1 2">LBB-42</strain>
    </source>
</reference>
<evidence type="ECO:0000313" key="2">
    <source>
        <dbReference type="Proteomes" id="UP000251075"/>
    </source>
</evidence>
<organism evidence="1 2">
    <name type="scientific">Paramagnetospirillum kuznetsovii</name>
    <dbReference type="NCBI Taxonomy" id="2053833"/>
    <lineage>
        <taxon>Bacteria</taxon>
        <taxon>Pseudomonadati</taxon>
        <taxon>Pseudomonadota</taxon>
        <taxon>Alphaproteobacteria</taxon>
        <taxon>Rhodospirillales</taxon>
        <taxon>Magnetospirillaceae</taxon>
        <taxon>Paramagnetospirillum</taxon>
    </lineage>
</organism>
<dbReference type="AlphaFoldDB" id="A0A364P1N0"/>